<reference evidence="1 2" key="1">
    <citation type="submission" date="2019-06" db="EMBL/GenBank/DDBJ databases">
        <title>YIM 131921 draft genome.</title>
        <authorList>
            <person name="Jiang L."/>
        </authorList>
    </citation>
    <scope>NUCLEOTIDE SEQUENCE [LARGE SCALE GENOMIC DNA]</scope>
    <source>
        <strain evidence="1 2">YIM 131921</strain>
    </source>
</reference>
<evidence type="ECO:0000313" key="1">
    <source>
        <dbReference type="EMBL" id="TNC50419.1"/>
    </source>
</evidence>
<gene>
    <name evidence="1" type="ORF">FHG66_07920</name>
</gene>
<dbReference type="EMBL" id="VDFU01000007">
    <property type="protein sequence ID" value="TNC50419.1"/>
    <property type="molecule type" value="Genomic_DNA"/>
</dbReference>
<dbReference type="RefSeq" id="WP_139076215.1">
    <property type="nucleotide sequence ID" value="NZ_VDFU01000007.1"/>
</dbReference>
<comment type="caution">
    <text evidence="1">The sequence shown here is derived from an EMBL/GenBank/DDBJ whole genome shotgun (WGS) entry which is preliminary data.</text>
</comment>
<keyword evidence="2" id="KW-1185">Reference proteome</keyword>
<dbReference type="InterPro" id="IPR009776">
    <property type="entry name" value="Spore_0_M"/>
</dbReference>
<name>A0A5C4MWC5_9RHOB</name>
<dbReference type="PANTHER" id="PTHR40053">
    <property type="entry name" value="SPORULATION-CONTROL PROTEIN SPO0M"/>
    <property type="match status" value="1"/>
</dbReference>
<evidence type="ECO:0000313" key="2">
    <source>
        <dbReference type="Proteomes" id="UP000305887"/>
    </source>
</evidence>
<dbReference type="PANTHER" id="PTHR40053:SF1">
    <property type="entry name" value="SPORULATION-CONTROL PROTEIN SPO0M"/>
    <property type="match status" value="1"/>
</dbReference>
<sequence length="249" mass="27283">MFKGILRSIGIGGASVETVLHASEAVPGGEIAGEIRISGGDHKQDIRGVVLEIVTRARVETRGDDKVYAEINLGEAKLQPGRVEAGSKVNLPFRIRLPASCPITIGTTSTVLKTRLDVTGAIDPRDADAIRVLPTHAMNAVFDGLERAGFHLVETEVEYNPRRSNPFVQEFDFRPVGRGDWDIEEVEISFDPVPGGIDVLLTVDNRGGFFVPGHERTGRFRVLDAQADRFDLATELRQTINSLRRAGRF</sequence>
<accession>A0A5C4MWC5</accession>
<dbReference type="Pfam" id="PF07070">
    <property type="entry name" value="Spo0M"/>
    <property type="match status" value="1"/>
</dbReference>
<protein>
    <recommendedName>
        <fullName evidence="3">Sporulation protein</fullName>
    </recommendedName>
</protein>
<evidence type="ECO:0008006" key="3">
    <source>
        <dbReference type="Google" id="ProtNLM"/>
    </source>
</evidence>
<proteinExistence type="predicted"/>
<organism evidence="1 2">
    <name type="scientific">Rubellimicrobium rubrum</name>
    <dbReference type="NCBI Taxonomy" id="2585369"/>
    <lineage>
        <taxon>Bacteria</taxon>
        <taxon>Pseudomonadati</taxon>
        <taxon>Pseudomonadota</taxon>
        <taxon>Alphaproteobacteria</taxon>
        <taxon>Rhodobacterales</taxon>
        <taxon>Roseobacteraceae</taxon>
        <taxon>Rubellimicrobium</taxon>
    </lineage>
</organism>
<dbReference type="Proteomes" id="UP000305887">
    <property type="component" value="Unassembled WGS sequence"/>
</dbReference>
<dbReference type="OrthoDB" id="2351239at2"/>
<dbReference type="AlphaFoldDB" id="A0A5C4MWC5"/>